<reference evidence="1" key="2">
    <citation type="submission" date="2020-09" db="EMBL/GenBank/DDBJ databases">
        <authorList>
            <person name="Sun Q."/>
            <person name="Zhou Y."/>
        </authorList>
    </citation>
    <scope>NUCLEOTIDE SEQUENCE</scope>
    <source>
        <strain evidence="1">CGMCC 1.3617</strain>
    </source>
</reference>
<proteinExistence type="predicted"/>
<comment type="caution">
    <text evidence="1">The sequence shown here is derived from an EMBL/GenBank/DDBJ whole genome shotgun (WGS) entry which is preliminary data.</text>
</comment>
<reference evidence="1" key="1">
    <citation type="journal article" date="2014" name="Int. J. Syst. Evol. Microbiol.">
        <title>Complete genome sequence of Corynebacterium casei LMG S-19264T (=DSM 44701T), isolated from a smear-ripened cheese.</title>
        <authorList>
            <consortium name="US DOE Joint Genome Institute (JGI-PGF)"/>
            <person name="Walter F."/>
            <person name="Albersmeier A."/>
            <person name="Kalinowski J."/>
            <person name="Ruckert C."/>
        </authorList>
    </citation>
    <scope>NUCLEOTIDE SEQUENCE</scope>
    <source>
        <strain evidence="1">CGMCC 1.3617</strain>
    </source>
</reference>
<keyword evidence="2" id="KW-1185">Reference proteome</keyword>
<dbReference type="Proteomes" id="UP000661507">
    <property type="component" value="Unassembled WGS sequence"/>
</dbReference>
<gene>
    <name evidence="1" type="ORF">GCM10011320_32560</name>
</gene>
<dbReference type="AlphaFoldDB" id="A0A917NRG5"/>
<evidence type="ECO:0000313" key="1">
    <source>
        <dbReference type="EMBL" id="GGJ22832.1"/>
    </source>
</evidence>
<name>A0A917NRG5_9PROT</name>
<organism evidence="1 2">
    <name type="scientific">Neoroseomonas lacus</name>
    <dbReference type="NCBI Taxonomy" id="287609"/>
    <lineage>
        <taxon>Bacteria</taxon>
        <taxon>Pseudomonadati</taxon>
        <taxon>Pseudomonadota</taxon>
        <taxon>Alphaproteobacteria</taxon>
        <taxon>Acetobacterales</taxon>
        <taxon>Acetobacteraceae</taxon>
        <taxon>Neoroseomonas</taxon>
    </lineage>
</organism>
<dbReference type="EMBL" id="BMKW01000008">
    <property type="protein sequence ID" value="GGJ22832.1"/>
    <property type="molecule type" value="Genomic_DNA"/>
</dbReference>
<sequence length="103" mass="11010">MSSRVFSDVSIDILDRIAARDDAAGFEFRIDDDHRSGTVAGTTPLGEVEASFDFVADRAELAVTILRKPPFLPTALLWSEFARAIERARAESEAGLAANGAGA</sequence>
<accession>A0A917NRG5</accession>
<protein>
    <submittedName>
        <fullName evidence="1">Uncharacterized protein</fullName>
    </submittedName>
</protein>
<evidence type="ECO:0000313" key="2">
    <source>
        <dbReference type="Proteomes" id="UP000661507"/>
    </source>
</evidence>